<feature type="compositionally biased region" description="Basic and acidic residues" evidence="1">
    <location>
        <begin position="1"/>
        <end position="14"/>
    </location>
</feature>
<gene>
    <name evidence="2" type="ORF">PanWU01x14_208290</name>
</gene>
<proteinExistence type="predicted"/>
<keyword evidence="3" id="KW-1185">Reference proteome</keyword>
<feature type="region of interest" description="Disordered" evidence="1">
    <location>
        <begin position="1"/>
        <end position="25"/>
    </location>
</feature>
<organism evidence="2 3">
    <name type="scientific">Parasponia andersonii</name>
    <name type="common">Sponia andersonii</name>
    <dbReference type="NCBI Taxonomy" id="3476"/>
    <lineage>
        <taxon>Eukaryota</taxon>
        <taxon>Viridiplantae</taxon>
        <taxon>Streptophyta</taxon>
        <taxon>Embryophyta</taxon>
        <taxon>Tracheophyta</taxon>
        <taxon>Spermatophyta</taxon>
        <taxon>Magnoliopsida</taxon>
        <taxon>eudicotyledons</taxon>
        <taxon>Gunneridae</taxon>
        <taxon>Pentapetalae</taxon>
        <taxon>rosids</taxon>
        <taxon>fabids</taxon>
        <taxon>Rosales</taxon>
        <taxon>Cannabaceae</taxon>
        <taxon>Parasponia</taxon>
    </lineage>
</organism>
<comment type="caution">
    <text evidence="2">The sequence shown here is derived from an EMBL/GenBank/DDBJ whole genome shotgun (WGS) entry which is preliminary data.</text>
</comment>
<evidence type="ECO:0000256" key="1">
    <source>
        <dbReference type="SAM" id="MobiDB-lite"/>
    </source>
</evidence>
<dbReference type="AlphaFoldDB" id="A0A2P5BUW1"/>
<reference evidence="3" key="1">
    <citation type="submission" date="2016-06" db="EMBL/GenBank/DDBJ databases">
        <title>Parallel loss of symbiosis genes in relatives of nitrogen-fixing non-legume Parasponia.</title>
        <authorList>
            <person name="Van Velzen R."/>
            <person name="Holmer R."/>
            <person name="Bu F."/>
            <person name="Rutten L."/>
            <person name="Van Zeijl A."/>
            <person name="Liu W."/>
            <person name="Santuari L."/>
            <person name="Cao Q."/>
            <person name="Sharma T."/>
            <person name="Shen D."/>
            <person name="Roswanjaya Y."/>
            <person name="Wardhani T."/>
            <person name="Kalhor M.S."/>
            <person name="Jansen J."/>
            <person name="Van den Hoogen J."/>
            <person name="Gungor B."/>
            <person name="Hartog M."/>
            <person name="Hontelez J."/>
            <person name="Verver J."/>
            <person name="Yang W.-C."/>
            <person name="Schijlen E."/>
            <person name="Repin R."/>
            <person name="Schilthuizen M."/>
            <person name="Schranz E."/>
            <person name="Heidstra R."/>
            <person name="Miyata K."/>
            <person name="Fedorova E."/>
            <person name="Kohlen W."/>
            <person name="Bisseling T."/>
            <person name="Smit S."/>
            <person name="Geurts R."/>
        </authorList>
    </citation>
    <scope>NUCLEOTIDE SEQUENCE [LARGE SCALE GENOMIC DNA]</scope>
    <source>
        <strain evidence="3">cv. WU1-14</strain>
    </source>
</reference>
<dbReference type="EMBL" id="JXTB01000217">
    <property type="protein sequence ID" value="PON52577.1"/>
    <property type="molecule type" value="Genomic_DNA"/>
</dbReference>
<name>A0A2P5BUW1_PARAD</name>
<sequence length="164" mass="17986">MALSKIEEHAKGQDGHVQSGRDSGEAVRHLATSATESWIIGYLITATWDNHTIAIGDAYSTADHRTDHRSWATISREYSAPSDSSIFTDSLRPKNSRLQLSLLMVMCLLGSNGPMGIGRFQAGLSLSHHCSTGFDLYKREPHESNCSLSVRTAVFESICTNPTF</sequence>
<protein>
    <submittedName>
        <fullName evidence="2">Uncharacterized protein</fullName>
    </submittedName>
</protein>
<evidence type="ECO:0000313" key="2">
    <source>
        <dbReference type="EMBL" id="PON52577.1"/>
    </source>
</evidence>
<dbReference type="Proteomes" id="UP000237105">
    <property type="component" value="Unassembled WGS sequence"/>
</dbReference>
<accession>A0A2P5BUW1</accession>
<evidence type="ECO:0000313" key="3">
    <source>
        <dbReference type="Proteomes" id="UP000237105"/>
    </source>
</evidence>